<dbReference type="PATRIC" id="fig|218284.4.peg.654"/>
<dbReference type="Pfam" id="PF10750">
    <property type="entry name" value="DUF2536"/>
    <property type="match status" value="1"/>
</dbReference>
<dbReference type="OrthoDB" id="2454327at2"/>
<protein>
    <recommendedName>
        <fullName evidence="3">DUF2536 domain-containing protein</fullName>
    </recommendedName>
</protein>
<evidence type="ECO:0000313" key="1">
    <source>
        <dbReference type="EMBL" id="KPL60738.1"/>
    </source>
</evidence>
<dbReference type="RefSeq" id="WP_060670729.1">
    <property type="nucleotide sequence ID" value="NZ_JBCNGU010000018.1"/>
</dbReference>
<dbReference type="Proteomes" id="UP000050398">
    <property type="component" value="Unassembled WGS sequence"/>
</dbReference>
<proteinExistence type="predicted"/>
<dbReference type="EMBL" id="LIXZ01000002">
    <property type="protein sequence ID" value="KPL60738.1"/>
    <property type="molecule type" value="Genomic_DNA"/>
</dbReference>
<evidence type="ECO:0008006" key="3">
    <source>
        <dbReference type="Google" id="ProtNLM"/>
    </source>
</evidence>
<reference evidence="1 2" key="1">
    <citation type="submission" date="2015-08" db="EMBL/GenBank/DDBJ databases">
        <title>Draft Genome Sequence of Bacillus vietnamensis UCD-SED5.</title>
        <authorList>
            <person name="Lee R.D."/>
            <person name="Jospin G."/>
            <person name="Lang J.M."/>
            <person name="Coil D.A."/>
            <person name="Eisen J.A."/>
        </authorList>
    </citation>
    <scope>NUCLEOTIDE SEQUENCE [LARGE SCALE GENOMIC DNA]</scope>
    <source>
        <strain evidence="1 2">UCD-SED5</strain>
    </source>
</reference>
<gene>
    <name evidence="1" type="ORF">AM506_03075</name>
</gene>
<name>A0A0N8GHA3_9BACI</name>
<comment type="caution">
    <text evidence="1">The sequence shown here is derived from an EMBL/GenBank/DDBJ whole genome shotgun (WGS) entry which is preliminary data.</text>
</comment>
<dbReference type="eggNOG" id="ENOG50331G7">
    <property type="taxonomic scope" value="Bacteria"/>
</dbReference>
<accession>A0A0N8GHA3</accession>
<organism evidence="1 2">
    <name type="scientific">Rossellomorea vietnamensis</name>
    <dbReference type="NCBI Taxonomy" id="218284"/>
    <lineage>
        <taxon>Bacteria</taxon>
        <taxon>Bacillati</taxon>
        <taxon>Bacillota</taxon>
        <taxon>Bacilli</taxon>
        <taxon>Bacillales</taxon>
        <taxon>Bacillaceae</taxon>
        <taxon>Rossellomorea</taxon>
    </lineage>
</organism>
<evidence type="ECO:0000313" key="2">
    <source>
        <dbReference type="Proteomes" id="UP000050398"/>
    </source>
</evidence>
<dbReference type="InterPro" id="IPR019686">
    <property type="entry name" value="DUF2536"/>
</dbReference>
<dbReference type="AlphaFoldDB" id="A0A0N8GHA3"/>
<sequence length="68" mass="8025">MNISFDLIEDKVEFFEADNLRTLEKKVDEQIQHNKAIMLSVHHVDHSVSIDENGRRLYSAMVHFKVKK</sequence>